<accession>A0A1I7XYZ4</accession>
<name>A0A1I7XYZ4_9BILA</name>
<feature type="compositionally biased region" description="Basic and acidic residues" evidence="1">
    <location>
        <begin position="53"/>
        <end position="69"/>
    </location>
</feature>
<dbReference type="Proteomes" id="UP000095287">
    <property type="component" value="Unplaced"/>
</dbReference>
<organism evidence="2 3">
    <name type="scientific">Steinernema glaseri</name>
    <dbReference type="NCBI Taxonomy" id="37863"/>
    <lineage>
        <taxon>Eukaryota</taxon>
        <taxon>Metazoa</taxon>
        <taxon>Ecdysozoa</taxon>
        <taxon>Nematoda</taxon>
        <taxon>Chromadorea</taxon>
        <taxon>Rhabditida</taxon>
        <taxon>Tylenchina</taxon>
        <taxon>Panagrolaimomorpha</taxon>
        <taxon>Strongyloidoidea</taxon>
        <taxon>Steinernematidae</taxon>
        <taxon>Steinernema</taxon>
    </lineage>
</organism>
<evidence type="ECO:0000313" key="3">
    <source>
        <dbReference type="WBParaSite" id="L893_g10904.t1"/>
    </source>
</evidence>
<proteinExistence type="predicted"/>
<reference evidence="3" key="1">
    <citation type="submission" date="2016-11" db="UniProtKB">
        <authorList>
            <consortium name="WormBaseParasite"/>
        </authorList>
    </citation>
    <scope>IDENTIFICATION</scope>
</reference>
<evidence type="ECO:0000256" key="1">
    <source>
        <dbReference type="SAM" id="MobiDB-lite"/>
    </source>
</evidence>
<feature type="region of interest" description="Disordered" evidence="1">
    <location>
        <begin position="53"/>
        <end position="94"/>
    </location>
</feature>
<dbReference type="WBParaSite" id="L893_g10904.t1">
    <property type="protein sequence ID" value="L893_g10904.t1"/>
    <property type="gene ID" value="L893_g10904"/>
</dbReference>
<keyword evidence="2" id="KW-1185">Reference proteome</keyword>
<protein>
    <submittedName>
        <fullName evidence="3">Uncharacterized protein</fullName>
    </submittedName>
</protein>
<evidence type="ECO:0000313" key="2">
    <source>
        <dbReference type="Proteomes" id="UP000095287"/>
    </source>
</evidence>
<dbReference type="AlphaFoldDB" id="A0A1I7XYZ4"/>
<sequence>MVADYRGESSVLESRALFASPKTIIPEGAAGRGFQSNLAIPRGILRGRIDRARCSPDDVTGRGNPERVNKSSSGMLAREKSENTRSPSSPRPNEYAWAKSVIYRSEIHASLVKPKDCWSQKDKEKKVETLQQYIFFKHPMSGKGDRSSLGDLLRLNVSRGDQQTLPIRT</sequence>